<dbReference type="RefSeq" id="WP_147530324.1">
    <property type="nucleotide sequence ID" value="NZ_SAYI01000008.1"/>
</dbReference>
<protein>
    <submittedName>
        <fullName evidence="1">Rpn family recombination-promoting nuclease/putative transposase</fullName>
    </submittedName>
</protein>
<dbReference type="PANTHER" id="PTHR41317">
    <property type="entry name" value="PD-(D_E)XK NUCLEASE FAMILY TRANSPOSASE"/>
    <property type="match status" value="1"/>
</dbReference>
<name>A0A5C8G708_9SPIR</name>
<dbReference type="Pfam" id="PF12784">
    <property type="entry name" value="PDDEXK_2"/>
    <property type="match status" value="1"/>
</dbReference>
<evidence type="ECO:0000313" key="1">
    <source>
        <dbReference type="EMBL" id="TXJ57519.1"/>
    </source>
</evidence>
<sequence>MKRNREINKLRLKPAVGDDLFVRYLLGKNGNENMLEDMVNAALSDFNFEEVKDLEIIDPYNLSENIDLKESIIDIKAKTKDNQTVIIEIQLCGNMDFVKRIFYYISKNIVNELKEGEDYKKLPRIISINLLNFNLDFGDEGKPHRCFKLIDTKSHNIDLDFIQMHIIEAKRFIKIIEKSTLNELKKNRLLTWMKFFTSKNLKAIEKELMEANPIMTKAIEEYKRFTSDDKLMRAYDARDAFLLGQKMMLNREREEGFEEGMERGIKKGMEKGMKKGKLEGIKNEKYSIAKTLKQMNMDDASISKATGLTIEEIQNISTYGKN</sequence>
<gene>
    <name evidence="1" type="ORF">EPJ76_02020</name>
</gene>
<accession>A0A5C8G708</accession>
<reference evidence="1 2" key="1">
    <citation type="journal article" date="1992" name="Lakartidningen">
        <title>[Penicillin V and not amoxicillin is the first choice preparation in acute otitis].</title>
        <authorList>
            <person name="Kamme C."/>
            <person name="Lundgren K."/>
            <person name="Prellner K."/>
        </authorList>
    </citation>
    <scope>NUCLEOTIDE SEQUENCE [LARGE SCALE GENOMIC DNA]</scope>
    <source>
        <strain evidence="1 2">PC3053II</strain>
    </source>
</reference>
<dbReference type="PANTHER" id="PTHR41317:SF1">
    <property type="entry name" value="PD-(D_E)XK NUCLEASE FAMILY TRANSPOSASE"/>
    <property type="match status" value="1"/>
</dbReference>
<dbReference type="EMBL" id="SAYI01000008">
    <property type="protein sequence ID" value="TXJ57519.1"/>
    <property type="molecule type" value="Genomic_DNA"/>
</dbReference>
<proteinExistence type="predicted"/>
<evidence type="ECO:0000313" key="2">
    <source>
        <dbReference type="Proteomes" id="UP000322327"/>
    </source>
</evidence>
<dbReference type="InterPro" id="IPR010106">
    <property type="entry name" value="RpnA"/>
</dbReference>
<dbReference type="NCBIfam" id="TIGR01784">
    <property type="entry name" value="T_den_put_tspse"/>
    <property type="match status" value="1"/>
</dbReference>
<organism evidence="1 2">
    <name type="scientific">Brachyspira aalborgi</name>
    <dbReference type="NCBI Taxonomy" id="29522"/>
    <lineage>
        <taxon>Bacteria</taxon>
        <taxon>Pseudomonadati</taxon>
        <taxon>Spirochaetota</taxon>
        <taxon>Spirochaetia</taxon>
        <taxon>Brachyspirales</taxon>
        <taxon>Brachyspiraceae</taxon>
        <taxon>Brachyspira</taxon>
    </lineage>
</organism>
<dbReference type="Proteomes" id="UP000322327">
    <property type="component" value="Unassembled WGS sequence"/>
</dbReference>
<comment type="caution">
    <text evidence="1">The sequence shown here is derived from an EMBL/GenBank/DDBJ whole genome shotgun (WGS) entry which is preliminary data.</text>
</comment>
<dbReference type="AlphaFoldDB" id="A0A5C8G708"/>